<dbReference type="PANTHER" id="PTHR43000">
    <property type="entry name" value="DTDP-D-GLUCOSE 4,6-DEHYDRATASE-RELATED"/>
    <property type="match status" value="1"/>
</dbReference>
<comment type="similarity">
    <text evidence="2">Belongs to the NAD(P)-dependent epimerase/dehydratase family.</text>
</comment>
<feature type="domain" description="NAD-dependent epimerase/dehydratase" evidence="3">
    <location>
        <begin position="5"/>
        <end position="222"/>
    </location>
</feature>
<gene>
    <name evidence="4" type="ORF">H8L32_20860</name>
</gene>
<dbReference type="InterPro" id="IPR036291">
    <property type="entry name" value="NAD(P)-bd_dom_sf"/>
</dbReference>
<organism evidence="4 5">
    <name type="scientific">Undibacterium hunanense</name>
    <dbReference type="NCBI Taxonomy" id="2762292"/>
    <lineage>
        <taxon>Bacteria</taxon>
        <taxon>Pseudomonadati</taxon>
        <taxon>Pseudomonadota</taxon>
        <taxon>Betaproteobacteria</taxon>
        <taxon>Burkholderiales</taxon>
        <taxon>Oxalobacteraceae</taxon>
        <taxon>Undibacterium</taxon>
    </lineage>
</organism>
<evidence type="ECO:0000313" key="4">
    <source>
        <dbReference type="EMBL" id="MBC3919934.1"/>
    </source>
</evidence>
<proteinExistence type="inferred from homology"/>
<comment type="pathway">
    <text evidence="1">Bacterial outer membrane biogenesis; LPS O-antigen biosynthesis.</text>
</comment>
<accession>A0ABR6ZW93</accession>
<dbReference type="InterPro" id="IPR001509">
    <property type="entry name" value="Epimerase_deHydtase"/>
</dbReference>
<name>A0ABR6ZW93_9BURK</name>
<sequence>MKQVILLTGASGFVGQAIAQACLQQDVKLICPTRQALQWQAAQLSNLIITDLTADTDWSASLTGVDIVIHCAARVHVMQETAADPLLLFRQLNVDASLNLARQAAAAGAKQFIYLSSVKVNGEATAPGHPYTADDQAAPQDAYGISKHEAEQALLDLGRQTGMAITIIRPPLVYGPGVKANFLSMLRMVRRGLPLPLGSIRNQRSFVYLGNLVSLVLHCRLHEQARHQVFLASDGRDLSTTELLNLCAQALQVKSRLFPFPASLLTLAASVLGKKNVADRLCQSLQVDISKTRNLLGWSPPYTVEQGLQATAAAIRT</sequence>
<dbReference type="SUPFAM" id="SSF51735">
    <property type="entry name" value="NAD(P)-binding Rossmann-fold domains"/>
    <property type="match status" value="1"/>
</dbReference>
<evidence type="ECO:0000256" key="1">
    <source>
        <dbReference type="ARBA" id="ARBA00005125"/>
    </source>
</evidence>
<keyword evidence="5" id="KW-1185">Reference proteome</keyword>
<dbReference type="EMBL" id="JACOGF010000012">
    <property type="protein sequence ID" value="MBC3919934.1"/>
    <property type="molecule type" value="Genomic_DNA"/>
</dbReference>
<evidence type="ECO:0000313" key="5">
    <source>
        <dbReference type="Proteomes" id="UP000650424"/>
    </source>
</evidence>
<dbReference type="Gene3D" id="3.40.50.720">
    <property type="entry name" value="NAD(P)-binding Rossmann-like Domain"/>
    <property type="match status" value="1"/>
</dbReference>
<evidence type="ECO:0000256" key="2">
    <source>
        <dbReference type="ARBA" id="ARBA00007637"/>
    </source>
</evidence>
<dbReference type="Proteomes" id="UP000650424">
    <property type="component" value="Unassembled WGS sequence"/>
</dbReference>
<dbReference type="RefSeq" id="WP_186949196.1">
    <property type="nucleotide sequence ID" value="NZ_JACOGF010000012.1"/>
</dbReference>
<dbReference type="CDD" id="cd05232">
    <property type="entry name" value="UDP_G4E_4_SDR_e"/>
    <property type="match status" value="1"/>
</dbReference>
<dbReference type="Pfam" id="PF01370">
    <property type="entry name" value="Epimerase"/>
    <property type="match status" value="1"/>
</dbReference>
<reference evidence="4 5" key="1">
    <citation type="submission" date="2020-08" db="EMBL/GenBank/DDBJ databases">
        <title>Novel species isolated from subtropical streams in China.</title>
        <authorList>
            <person name="Lu H."/>
        </authorList>
    </citation>
    <scope>NUCLEOTIDE SEQUENCE [LARGE SCALE GENOMIC DNA]</scope>
    <source>
        <strain evidence="4 5">CY18W</strain>
    </source>
</reference>
<dbReference type="PROSITE" id="PS51257">
    <property type="entry name" value="PROKAR_LIPOPROTEIN"/>
    <property type="match status" value="1"/>
</dbReference>
<comment type="caution">
    <text evidence="4">The sequence shown here is derived from an EMBL/GenBank/DDBJ whole genome shotgun (WGS) entry which is preliminary data.</text>
</comment>
<evidence type="ECO:0000259" key="3">
    <source>
        <dbReference type="Pfam" id="PF01370"/>
    </source>
</evidence>
<protein>
    <submittedName>
        <fullName evidence="4">SDR family oxidoreductase</fullName>
    </submittedName>
</protein>